<gene>
    <name evidence="2" type="ORF">SLS56_007946</name>
</gene>
<dbReference type="Proteomes" id="UP001521116">
    <property type="component" value="Unassembled WGS sequence"/>
</dbReference>
<sequence length="316" mass="36420">MEVLVTNDAQLEKRLNIDDSGGENRLRLVDVNVSLAQQTLPGQPRQLLEEPGLLNYLKNEHLTPDLDAMAPKLWLIILSETPGLHLVWHFQCIFIKPIPRYMLSHAFWQYAFHHSTDTKDLYGASAGFMRSYSYLIRYQSDFDKAISESLIPDKDSEGNAITFERFAKFIEPFARLKDERVSPRFQYGELRLTRLNIFTRFLLGKLTYFHINAQWASYLKRYLTPMITTFAIFSVVLNAMQVALAAQSMSESSENWQTFSDASWYFAVTTVVTAAIGISIIASLVIFMFINEHLFARKVLLDKKKAKDGHNQCIWE</sequence>
<dbReference type="EMBL" id="JAJVDC020000110">
    <property type="protein sequence ID" value="KAL1624244.1"/>
    <property type="molecule type" value="Genomic_DNA"/>
</dbReference>
<evidence type="ECO:0000256" key="1">
    <source>
        <dbReference type="SAM" id="Phobius"/>
    </source>
</evidence>
<dbReference type="InterPro" id="IPR046536">
    <property type="entry name" value="DUF6601"/>
</dbReference>
<dbReference type="Pfam" id="PF20246">
    <property type="entry name" value="DUF6601"/>
    <property type="match status" value="1"/>
</dbReference>
<feature type="transmembrane region" description="Helical" evidence="1">
    <location>
        <begin position="222"/>
        <end position="244"/>
    </location>
</feature>
<protein>
    <recommendedName>
        <fullName evidence="4">Subtilisin-like serine protease</fullName>
    </recommendedName>
</protein>
<proteinExistence type="predicted"/>
<reference evidence="2 3" key="1">
    <citation type="submission" date="2024-02" db="EMBL/GenBank/DDBJ databases">
        <title>De novo assembly and annotation of 12 fungi associated with fruit tree decline syndrome in Ontario, Canada.</title>
        <authorList>
            <person name="Sulman M."/>
            <person name="Ellouze W."/>
            <person name="Ilyukhin E."/>
        </authorList>
    </citation>
    <scope>NUCLEOTIDE SEQUENCE [LARGE SCALE GENOMIC DNA]</scope>
    <source>
        <strain evidence="2 3">M1-105</strain>
    </source>
</reference>
<accession>A0ABR3SLH8</accession>
<keyword evidence="1" id="KW-1133">Transmembrane helix</keyword>
<evidence type="ECO:0000313" key="2">
    <source>
        <dbReference type="EMBL" id="KAL1624244.1"/>
    </source>
</evidence>
<keyword evidence="1" id="KW-0472">Membrane</keyword>
<keyword evidence="3" id="KW-1185">Reference proteome</keyword>
<feature type="transmembrane region" description="Helical" evidence="1">
    <location>
        <begin position="264"/>
        <end position="290"/>
    </location>
</feature>
<evidence type="ECO:0000313" key="3">
    <source>
        <dbReference type="Proteomes" id="UP001521116"/>
    </source>
</evidence>
<comment type="caution">
    <text evidence="2">The sequence shown here is derived from an EMBL/GenBank/DDBJ whole genome shotgun (WGS) entry which is preliminary data.</text>
</comment>
<keyword evidence="1" id="KW-0812">Transmembrane</keyword>
<evidence type="ECO:0008006" key="4">
    <source>
        <dbReference type="Google" id="ProtNLM"/>
    </source>
</evidence>
<dbReference type="PANTHER" id="PTHR34414:SF1">
    <property type="entry name" value="SUBTILISIN-LIKE SERINE PROTEASE"/>
    <property type="match status" value="1"/>
</dbReference>
<organism evidence="2 3">
    <name type="scientific">Neofusicoccum ribis</name>
    <dbReference type="NCBI Taxonomy" id="45134"/>
    <lineage>
        <taxon>Eukaryota</taxon>
        <taxon>Fungi</taxon>
        <taxon>Dikarya</taxon>
        <taxon>Ascomycota</taxon>
        <taxon>Pezizomycotina</taxon>
        <taxon>Dothideomycetes</taxon>
        <taxon>Dothideomycetes incertae sedis</taxon>
        <taxon>Botryosphaeriales</taxon>
        <taxon>Botryosphaeriaceae</taxon>
        <taxon>Neofusicoccum</taxon>
    </lineage>
</organism>
<name>A0ABR3SLH8_9PEZI</name>
<dbReference type="PANTHER" id="PTHR34414">
    <property type="entry name" value="HET DOMAIN-CONTAINING PROTEIN-RELATED"/>
    <property type="match status" value="1"/>
</dbReference>